<dbReference type="PROSITE" id="PS51257">
    <property type="entry name" value="PROKAR_LIPOPROTEIN"/>
    <property type="match status" value="1"/>
</dbReference>
<dbReference type="RefSeq" id="WP_144256579.1">
    <property type="nucleotide sequence ID" value="NZ_VJZT01000009.1"/>
</dbReference>
<comment type="caution">
    <text evidence="2">The sequence shown here is derived from an EMBL/GenBank/DDBJ whole genome shotgun (WGS) entry which is preliminary data.</text>
</comment>
<evidence type="ECO:0000256" key="1">
    <source>
        <dbReference type="SAM" id="SignalP"/>
    </source>
</evidence>
<reference evidence="2 3" key="1">
    <citation type="submission" date="2019-07" db="EMBL/GenBank/DDBJ databases">
        <title>Novel species of Flavobacterium.</title>
        <authorList>
            <person name="Liu Q."/>
            <person name="Xin Y.-H."/>
        </authorList>
    </citation>
    <scope>NUCLEOTIDE SEQUENCE [LARGE SCALE GENOMIC DNA]</scope>
    <source>
        <strain evidence="2 3">LB1R34</strain>
    </source>
</reference>
<gene>
    <name evidence="2" type="ORF">FNW21_09885</name>
</gene>
<accession>A0A553E2G4</accession>
<dbReference type="Proteomes" id="UP000316371">
    <property type="component" value="Unassembled WGS sequence"/>
</dbReference>
<sequence length="178" mass="19909">MKAIFSLALFLSLFLASCHSEPSLQQYFVTNTENKNFVALDLSPSILNIEPSKLTVTQNKALHSFEKMNVLAFKVNPKNQQEFVTERAKVAAILKDTMYQQLIKFGSGKEGAAISYVGSDDHINEFVLFANKKEAGFAVIRVLGKDMNPENIMTLLSIIKDSKIDLAQLQPLQELIKK</sequence>
<dbReference type="AlphaFoldDB" id="A0A553E2G4"/>
<keyword evidence="1" id="KW-0732">Signal</keyword>
<evidence type="ECO:0000313" key="3">
    <source>
        <dbReference type="Proteomes" id="UP000316371"/>
    </source>
</evidence>
<dbReference type="Pfam" id="PF14060">
    <property type="entry name" value="DUF4252"/>
    <property type="match status" value="1"/>
</dbReference>
<proteinExistence type="predicted"/>
<name>A0A553E2G4_9FLAO</name>
<feature type="chain" id="PRO_5022113577" evidence="1">
    <location>
        <begin position="21"/>
        <end position="178"/>
    </location>
</feature>
<dbReference type="InterPro" id="IPR025348">
    <property type="entry name" value="DUF4252"/>
</dbReference>
<feature type="signal peptide" evidence="1">
    <location>
        <begin position="1"/>
        <end position="20"/>
    </location>
</feature>
<dbReference type="OrthoDB" id="1143555at2"/>
<dbReference type="EMBL" id="VJZT01000009">
    <property type="protein sequence ID" value="TRX39236.1"/>
    <property type="molecule type" value="Genomic_DNA"/>
</dbReference>
<protein>
    <submittedName>
        <fullName evidence="2">DUF4252 domain-containing protein</fullName>
    </submittedName>
</protein>
<evidence type="ECO:0000313" key="2">
    <source>
        <dbReference type="EMBL" id="TRX39236.1"/>
    </source>
</evidence>
<organism evidence="2 3">
    <name type="scientific">Flavobacterium restrictum</name>
    <dbReference type="NCBI Taxonomy" id="2594428"/>
    <lineage>
        <taxon>Bacteria</taxon>
        <taxon>Pseudomonadati</taxon>
        <taxon>Bacteroidota</taxon>
        <taxon>Flavobacteriia</taxon>
        <taxon>Flavobacteriales</taxon>
        <taxon>Flavobacteriaceae</taxon>
        <taxon>Flavobacterium</taxon>
    </lineage>
</organism>
<keyword evidence="3" id="KW-1185">Reference proteome</keyword>